<gene>
    <name evidence="1" type="ORF">CCACVL1_14718</name>
</gene>
<dbReference type="AlphaFoldDB" id="A0A1R3I5V0"/>
<dbReference type="EMBL" id="AWWV01010636">
    <property type="protein sequence ID" value="OMO77985.1"/>
    <property type="molecule type" value="Genomic_DNA"/>
</dbReference>
<dbReference type="Gramene" id="OMO77985">
    <property type="protein sequence ID" value="OMO77985"/>
    <property type="gene ID" value="CCACVL1_14718"/>
</dbReference>
<keyword evidence="2" id="KW-1185">Reference proteome</keyword>
<organism evidence="1 2">
    <name type="scientific">Corchorus capsularis</name>
    <name type="common">Jute</name>
    <dbReference type="NCBI Taxonomy" id="210143"/>
    <lineage>
        <taxon>Eukaryota</taxon>
        <taxon>Viridiplantae</taxon>
        <taxon>Streptophyta</taxon>
        <taxon>Embryophyta</taxon>
        <taxon>Tracheophyta</taxon>
        <taxon>Spermatophyta</taxon>
        <taxon>Magnoliopsida</taxon>
        <taxon>eudicotyledons</taxon>
        <taxon>Gunneridae</taxon>
        <taxon>Pentapetalae</taxon>
        <taxon>rosids</taxon>
        <taxon>malvids</taxon>
        <taxon>Malvales</taxon>
        <taxon>Malvaceae</taxon>
        <taxon>Grewioideae</taxon>
        <taxon>Apeibeae</taxon>
        <taxon>Corchorus</taxon>
    </lineage>
</organism>
<proteinExistence type="predicted"/>
<protein>
    <submittedName>
        <fullName evidence="1">Uncharacterized protein</fullName>
    </submittedName>
</protein>
<reference evidence="1 2" key="1">
    <citation type="submission" date="2013-09" db="EMBL/GenBank/DDBJ databases">
        <title>Corchorus capsularis genome sequencing.</title>
        <authorList>
            <person name="Alam M."/>
            <person name="Haque M.S."/>
            <person name="Islam M.S."/>
            <person name="Emdad E.M."/>
            <person name="Islam M.M."/>
            <person name="Ahmed B."/>
            <person name="Halim A."/>
            <person name="Hossen Q.M.M."/>
            <person name="Hossain M.Z."/>
            <person name="Ahmed R."/>
            <person name="Khan M.M."/>
            <person name="Islam R."/>
            <person name="Rashid M.M."/>
            <person name="Khan S.A."/>
            <person name="Rahman M.S."/>
            <person name="Alam M."/>
        </authorList>
    </citation>
    <scope>NUCLEOTIDE SEQUENCE [LARGE SCALE GENOMIC DNA]</scope>
    <source>
        <strain evidence="2">cv. CVL-1</strain>
        <tissue evidence="1">Whole seedling</tissue>
    </source>
</reference>
<evidence type="ECO:0000313" key="1">
    <source>
        <dbReference type="EMBL" id="OMO77985.1"/>
    </source>
</evidence>
<sequence length="90" mass="10054">MAECSTWSQTLLRVQCPLKGRISKEADVLHLYDIKEVVISSQKRLTSPISGNHVRPLTNHRNKGYTIARLNITISSGPIFPSNSERSYSG</sequence>
<evidence type="ECO:0000313" key="2">
    <source>
        <dbReference type="Proteomes" id="UP000188268"/>
    </source>
</evidence>
<name>A0A1R3I5V0_COCAP</name>
<dbReference type="Proteomes" id="UP000188268">
    <property type="component" value="Unassembled WGS sequence"/>
</dbReference>
<comment type="caution">
    <text evidence="1">The sequence shown here is derived from an EMBL/GenBank/DDBJ whole genome shotgun (WGS) entry which is preliminary data.</text>
</comment>
<accession>A0A1R3I5V0</accession>